<keyword evidence="3" id="KW-0548">Nucleotidyltransferase</keyword>
<dbReference type="RefSeq" id="WP_145880778.1">
    <property type="nucleotide sequence ID" value="NZ_CP046904.1"/>
</dbReference>
<dbReference type="EMBL" id="CP046904">
    <property type="protein sequence ID" value="QGZ38800.1"/>
    <property type="molecule type" value="Genomic_DNA"/>
</dbReference>
<evidence type="ECO:0000259" key="1">
    <source>
        <dbReference type="Pfam" id="PF13521"/>
    </source>
</evidence>
<dbReference type="OrthoDB" id="9151999at2"/>
<dbReference type="PANTHER" id="PTHR37512">
    <property type="entry name" value="TRIFUNCTIONAL NAD BIOSYNTHESIS/REGULATOR PROTEIN NADR"/>
    <property type="match status" value="1"/>
</dbReference>
<dbReference type="Pfam" id="PF13521">
    <property type="entry name" value="AAA_28"/>
    <property type="match status" value="1"/>
</dbReference>
<dbReference type="InterPro" id="IPR038727">
    <property type="entry name" value="NadR/Ttd14_AAA_dom"/>
</dbReference>
<dbReference type="Gene3D" id="3.40.50.300">
    <property type="entry name" value="P-loop containing nucleotide triphosphate hydrolases"/>
    <property type="match status" value="1"/>
</dbReference>
<dbReference type="Proteomes" id="UP000315112">
    <property type="component" value="Unassembled WGS sequence"/>
</dbReference>
<organism evidence="3 4">
    <name type="scientific">Pseudoduganella flava</name>
    <dbReference type="NCBI Taxonomy" id="871742"/>
    <lineage>
        <taxon>Bacteria</taxon>
        <taxon>Pseudomonadati</taxon>
        <taxon>Pseudomonadota</taxon>
        <taxon>Betaproteobacteria</taxon>
        <taxon>Burkholderiales</taxon>
        <taxon>Oxalobacteraceae</taxon>
        <taxon>Telluria group</taxon>
        <taxon>Pseudoduganella</taxon>
    </lineage>
</organism>
<evidence type="ECO:0000313" key="2">
    <source>
        <dbReference type="EMBL" id="QGZ38800.1"/>
    </source>
</evidence>
<keyword evidence="3" id="KW-0808">Transferase</keyword>
<evidence type="ECO:0000313" key="4">
    <source>
        <dbReference type="Proteomes" id="UP000315112"/>
    </source>
</evidence>
<dbReference type="AlphaFoldDB" id="A0A562PEL5"/>
<proteinExistence type="predicted"/>
<dbReference type="EMBL" id="VLKW01000013">
    <property type="protein sequence ID" value="TWI42857.1"/>
    <property type="molecule type" value="Genomic_DNA"/>
</dbReference>
<dbReference type="GO" id="GO:0016779">
    <property type="term" value="F:nucleotidyltransferase activity"/>
    <property type="evidence" value="ECO:0007669"/>
    <property type="project" value="UniProtKB-KW"/>
</dbReference>
<feature type="domain" description="NadR/Ttd14 AAA" evidence="1">
    <location>
        <begin position="10"/>
        <end position="165"/>
    </location>
</feature>
<protein>
    <submittedName>
        <fullName evidence="2">AAA family ATPase</fullName>
    </submittedName>
    <submittedName>
        <fullName evidence="3">NadR type nicotinamide-nucleotide adenylyltransferase</fullName>
    </submittedName>
</protein>
<dbReference type="PANTHER" id="PTHR37512:SF1">
    <property type="entry name" value="NADR_TTD14 AAA DOMAIN-CONTAINING PROTEIN"/>
    <property type="match status" value="1"/>
</dbReference>
<evidence type="ECO:0000313" key="3">
    <source>
        <dbReference type="EMBL" id="TWI42857.1"/>
    </source>
</evidence>
<name>A0A562PEL5_9BURK</name>
<reference evidence="2 5" key="3">
    <citation type="submission" date="2019-12" db="EMBL/GenBank/DDBJ databases">
        <title>Draft Genome Sequences of Six Type Strains of the Genus Massilia.</title>
        <authorList>
            <person name="Miess H."/>
            <person name="Frediansyah A."/>
            <person name="Goeker M."/>
            <person name="Gross H."/>
        </authorList>
    </citation>
    <scope>NUCLEOTIDE SEQUENCE [LARGE SCALE GENOMIC DNA]</scope>
    <source>
        <strain evidence="2 5">DSM 26639</strain>
    </source>
</reference>
<reference evidence="3 4" key="1">
    <citation type="journal article" date="2015" name="Stand. Genomic Sci.">
        <title>Genomic Encyclopedia of Bacterial and Archaeal Type Strains, Phase III: the genomes of soil and plant-associated and newly described type strains.</title>
        <authorList>
            <person name="Whitman W.B."/>
            <person name="Woyke T."/>
            <person name="Klenk H.P."/>
            <person name="Zhou Y."/>
            <person name="Lilburn T.G."/>
            <person name="Beck B.J."/>
            <person name="De Vos P."/>
            <person name="Vandamme P."/>
            <person name="Eisen J.A."/>
            <person name="Garrity G."/>
            <person name="Hugenholtz P."/>
            <person name="Kyrpides N.C."/>
        </authorList>
    </citation>
    <scope>NUCLEOTIDE SEQUENCE [LARGE SCALE GENOMIC DNA]</scope>
    <source>
        <strain evidence="3 4">CGMCC 1.10685</strain>
    </source>
</reference>
<accession>A0A562PEL5</accession>
<dbReference type="SUPFAM" id="SSF52540">
    <property type="entry name" value="P-loop containing nucleoside triphosphate hydrolases"/>
    <property type="match status" value="1"/>
</dbReference>
<dbReference type="Proteomes" id="UP000437862">
    <property type="component" value="Chromosome"/>
</dbReference>
<reference evidence="3" key="2">
    <citation type="submission" date="2019-07" db="EMBL/GenBank/DDBJ databases">
        <authorList>
            <person name="Whitman W."/>
            <person name="Huntemann M."/>
            <person name="Clum A."/>
            <person name="Pillay M."/>
            <person name="Palaniappan K."/>
            <person name="Varghese N."/>
            <person name="Mikhailova N."/>
            <person name="Stamatis D."/>
            <person name="Reddy T."/>
            <person name="Daum C."/>
            <person name="Shapiro N."/>
            <person name="Ivanova N."/>
            <person name="Kyrpides N."/>
            <person name="Woyke T."/>
        </authorList>
    </citation>
    <scope>NUCLEOTIDE SEQUENCE</scope>
    <source>
        <strain evidence="3">CGMCC 1.10685</strain>
    </source>
</reference>
<sequence length="175" mass="19509">MTLARGGLARIAIVGSASSGKTTLAQALAERYRDVWVPEYLREFVESRGRVPVEGDQLHIAETQAAREDLAATRAGRFLFCDTTPLMTAVYSRHYFGRIEDRLAQLVAARRYDVTFLCAPDFPWTPDGLCREPEDQSVPVNTILAEELAARGIPHVRIQGPMAQRLRQVEEVLGL</sequence>
<dbReference type="InterPro" id="IPR027417">
    <property type="entry name" value="P-loop_NTPase"/>
</dbReference>
<keyword evidence="5" id="KW-1185">Reference proteome</keyword>
<dbReference type="InterPro" id="IPR052735">
    <property type="entry name" value="NAD_biosynth-regulator"/>
</dbReference>
<gene>
    <name evidence="2" type="ORF">GO485_06875</name>
    <name evidence="3" type="ORF">IP92_05190</name>
</gene>
<evidence type="ECO:0000313" key="5">
    <source>
        <dbReference type="Proteomes" id="UP000437862"/>
    </source>
</evidence>